<dbReference type="GO" id="GO:0005886">
    <property type="term" value="C:plasma membrane"/>
    <property type="evidence" value="ECO:0007669"/>
    <property type="project" value="TreeGrafter"/>
</dbReference>
<evidence type="ECO:0000313" key="3">
    <source>
        <dbReference type="EMBL" id="KAK9719929.1"/>
    </source>
</evidence>
<dbReference type="Proteomes" id="UP001458880">
    <property type="component" value="Unassembled WGS sequence"/>
</dbReference>
<feature type="chain" id="PRO_5043542134" evidence="2">
    <location>
        <begin position="23"/>
        <end position="491"/>
    </location>
</feature>
<proteinExistence type="predicted"/>
<protein>
    <submittedName>
        <fullName evidence="3">Organic solute transport protein 1</fullName>
    </submittedName>
</protein>
<evidence type="ECO:0000256" key="1">
    <source>
        <dbReference type="SAM" id="MobiDB-lite"/>
    </source>
</evidence>
<sequence length="491" mass="55147">MSQYLNIFLVLNLGVEMVYVVAQRLNAQDVPLDRSAFVLNEIISILISKELISDLMTQMPQPVYSQNRMKQTIGDIAQSSIMRLDAISMDKLWDLVTMVYKWQVTLGADVLKITRRHVTELEDYISNGEVLLQLRRVQNIVDNFGVLLNLEDYISNGEVLLQLRRVQNIVDNFGVLLNRSELSRLKDEILDWLGESASNNVKVSLLLKMGLQNVDGTFVAASEALYRSSRQYEMILSNLGQNIYNLTKIASSVTRSDKINKWRDDNGNSGAQNLRSVKGKYGRNGGHEEVNLLVNQLMGGEGGAGGRGIQQQQQPRTSSTKYGESLPKRNQQQQQPRTSSTKYGESLPKRNALKLNIGNSSSNSVRGQFKNVDDEQTAHEVVTKLQLERIRSTIDLMMADMNLNDMEDDNVAGVKSATDLKEDLLVLIADDGGKNNLSLNVHVIYTVIIKVLPATGCRSCLHSTQLPIEEQRNKEKFLFIQFNNSLTHLTT</sequence>
<evidence type="ECO:0000313" key="4">
    <source>
        <dbReference type="Proteomes" id="UP001458880"/>
    </source>
</evidence>
<dbReference type="PANTHER" id="PTHR21439">
    <property type="entry name" value="OXIDORED-NITRO DOMAIN-CONTAINING PROTEIN"/>
    <property type="match status" value="1"/>
</dbReference>
<dbReference type="EMBL" id="JASPKY010000215">
    <property type="protein sequence ID" value="KAK9719929.1"/>
    <property type="molecule type" value="Genomic_DNA"/>
</dbReference>
<keyword evidence="2" id="KW-0732">Signal</keyword>
<dbReference type="Pfam" id="PF10188">
    <property type="entry name" value="Oscp1"/>
    <property type="match status" value="1"/>
</dbReference>
<keyword evidence="4" id="KW-1185">Reference proteome</keyword>
<reference evidence="3 4" key="1">
    <citation type="journal article" date="2024" name="BMC Genomics">
        <title>De novo assembly and annotation of Popillia japonica's genome with initial clues to its potential as an invasive pest.</title>
        <authorList>
            <person name="Cucini C."/>
            <person name="Boschi S."/>
            <person name="Funari R."/>
            <person name="Cardaioli E."/>
            <person name="Iannotti N."/>
            <person name="Marturano G."/>
            <person name="Paoli F."/>
            <person name="Bruttini M."/>
            <person name="Carapelli A."/>
            <person name="Frati F."/>
            <person name="Nardi F."/>
        </authorList>
    </citation>
    <scope>NUCLEOTIDE SEQUENCE [LARGE SCALE GENOMIC DNA]</scope>
    <source>
        <strain evidence="3">DMR45628</strain>
    </source>
</reference>
<feature type="region of interest" description="Disordered" evidence="1">
    <location>
        <begin position="260"/>
        <end position="285"/>
    </location>
</feature>
<comment type="caution">
    <text evidence="3">The sequence shown here is derived from an EMBL/GenBank/DDBJ whole genome shotgun (WGS) entry which is preliminary data.</text>
</comment>
<accession>A0AAW1KJ09</accession>
<dbReference type="PANTHER" id="PTHR21439:SF0">
    <property type="entry name" value="PROTEIN OSCP1"/>
    <property type="match status" value="1"/>
</dbReference>
<feature type="compositionally biased region" description="Polar residues" evidence="1">
    <location>
        <begin position="315"/>
        <end position="343"/>
    </location>
</feature>
<dbReference type="InterPro" id="IPR019332">
    <property type="entry name" value="OSCP1"/>
</dbReference>
<name>A0AAW1KJ09_POPJA</name>
<gene>
    <name evidence="3" type="ORF">QE152_g22419</name>
</gene>
<organism evidence="3 4">
    <name type="scientific">Popillia japonica</name>
    <name type="common">Japanese beetle</name>
    <dbReference type="NCBI Taxonomy" id="7064"/>
    <lineage>
        <taxon>Eukaryota</taxon>
        <taxon>Metazoa</taxon>
        <taxon>Ecdysozoa</taxon>
        <taxon>Arthropoda</taxon>
        <taxon>Hexapoda</taxon>
        <taxon>Insecta</taxon>
        <taxon>Pterygota</taxon>
        <taxon>Neoptera</taxon>
        <taxon>Endopterygota</taxon>
        <taxon>Coleoptera</taxon>
        <taxon>Polyphaga</taxon>
        <taxon>Scarabaeiformia</taxon>
        <taxon>Scarabaeidae</taxon>
        <taxon>Rutelinae</taxon>
        <taxon>Popillia</taxon>
    </lineage>
</organism>
<dbReference type="AlphaFoldDB" id="A0AAW1KJ09"/>
<feature type="region of interest" description="Disordered" evidence="1">
    <location>
        <begin position="301"/>
        <end position="349"/>
    </location>
</feature>
<evidence type="ECO:0000256" key="2">
    <source>
        <dbReference type="SAM" id="SignalP"/>
    </source>
</evidence>
<dbReference type="GO" id="GO:0005737">
    <property type="term" value="C:cytoplasm"/>
    <property type="evidence" value="ECO:0007669"/>
    <property type="project" value="TreeGrafter"/>
</dbReference>
<feature type="signal peptide" evidence="2">
    <location>
        <begin position="1"/>
        <end position="22"/>
    </location>
</feature>